<dbReference type="Proteomes" id="UP000579153">
    <property type="component" value="Unassembled WGS sequence"/>
</dbReference>
<dbReference type="InterPro" id="IPR006311">
    <property type="entry name" value="TAT_signal"/>
</dbReference>
<proteinExistence type="predicted"/>
<gene>
    <name evidence="3" type="ORF">HD596_000154</name>
</gene>
<keyword evidence="2" id="KW-0812">Transmembrane</keyword>
<feature type="compositionally biased region" description="Basic and acidic residues" evidence="1">
    <location>
        <begin position="224"/>
        <end position="234"/>
    </location>
</feature>
<feature type="transmembrane region" description="Helical" evidence="2">
    <location>
        <begin position="47"/>
        <end position="68"/>
    </location>
</feature>
<comment type="caution">
    <text evidence="3">The sequence shown here is derived from an EMBL/GenBank/DDBJ whole genome shotgun (WGS) entry which is preliminary data.</text>
</comment>
<dbReference type="NCBIfam" id="NF038083">
    <property type="entry name" value="CU044_5270_fam"/>
    <property type="match status" value="1"/>
</dbReference>
<reference evidence="3 4" key="1">
    <citation type="submission" date="2020-08" db="EMBL/GenBank/DDBJ databases">
        <title>Sequencing the genomes of 1000 actinobacteria strains.</title>
        <authorList>
            <person name="Klenk H.-P."/>
        </authorList>
    </citation>
    <scope>NUCLEOTIDE SEQUENCE [LARGE SCALE GENOMIC DNA]</scope>
    <source>
        <strain evidence="3 4">DSM 45507</strain>
    </source>
</reference>
<dbReference type="RefSeq" id="WP_185067395.1">
    <property type="nucleotide sequence ID" value="NZ_JACHMB010000001.1"/>
</dbReference>
<evidence type="ECO:0000256" key="2">
    <source>
        <dbReference type="SAM" id="Phobius"/>
    </source>
</evidence>
<sequence>MTDRLFAGLKPDGLDELAEDGYRRRRSADLARAFATPRVRRRSRRPFLLVASAAAAGLAAATVVVASGETPAPRTPSPAVAAAPVTARSFLLAAASTALREPAESGRYWYVRERTFAKVHHVPGDYTAKLNALRKAQKDKEAGLKGAPERLAAAEKEFEKKVTELKTGGVPELPYAAFSADTRETWRPMKAGETGRSVSNQDVEVTFGSPQDEADWRAAGSPELAEKKPKTYDDGTERVLSIDNPSLNLHNLADLPTGEDALRRRLDDLWKRSPNSADTDKAGYLWQTAVDLMTAPLKPGTRSALFRVLADQPAVTLEGRTSDALGRTGVALSTPAAHELTVRLVVDERSAGLLQYELAEKGKLLLRVALEDMGWSDELGRRPAG</sequence>
<dbReference type="PROSITE" id="PS51318">
    <property type="entry name" value="TAT"/>
    <property type="match status" value="1"/>
</dbReference>
<evidence type="ECO:0000313" key="3">
    <source>
        <dbReference type="EMBL" id="MBB5773398.1"/>
    </source>
</evidence>
<dbReference type="InterPro" id="IPR047789">
    <property type="entry name" value="CU044_5270-like"/>
</dbReference>
<keyword evidence="2" id="KW-1133">Transmembrane helix</keyword>
<evidence type="ECO:0008006" key="5">
    <source>
        <dbReference type="Google" id="ProtNLM"/>
    </source>
</evidence>
<protein>
    <recommendedName>
        <fullName evidence="5">CU044_5270 family protein</fullName>
    </recommendedName>
</protein>
<evidence type="ECO:0000313" key="4">
    <source>
        <dbReference type="Proteomes" id="UP000579153"/>
    </source>
</evidence>
<name>A0A7W9L7E5_9ACTN</name>
<accession>A0A7W9L7E5</accession>
<keyword evidence="2" id="KW-0472">Membrane</keyword>
<feature type="region of interest" description="Disordered" evidence="1">
    <location>
        <begin position="211"/>
        <end position="234"/>
    </location>
</feature>
<keyword evidence="4" id="KW-1185">Reference proteome</keyword>
<dbReference type="EMBL" id="JACHMB010000001">
    <property type="protein sequence ID" value="MBB5773398.1"/>
    <property type="molecule type" value="Genomic_DNA"/>
</dbReference>
<dbReference type="AlphaFoldDB" id="A0A7W9L7E5"/>
<organism evidence="3 4">
    <name type="scientific">Nonomuraea jabiensis</name>
    <dbReference type="NCBI Taxonomy" id="882448"/>
    <lineage>
        <taxon>Bacteria</taxon>
        <taxon>Bacillati</taxon>
        <taxon>Actinomycetota</taxon>
        <taxon>Actinomycetes</taxon>
        <taxon>Streptosporangiales</taxon>
        <taxon>Streptosporangiaceae</taxon>
        <taxon>Nonomuraea</taxon>
    </lineage>
</organism>
<evidence type="ECO:0000256" key="1">
    <source>
        <dbReference type="SAM" id="MobiDB-lite"/>
    </source>
</evidence>